<feature type="region of interest" description="Disordered" evidence="7">
    <location>
        <begin position="491"/>
        <end position="525"/>
    </location>
</feature>
<dbReference type="SUPFAM" id="SSF90229">
    <property type="entry name" value="CCCH zinc finger"/>
    <property type="match status" value="5"/>
</dbReference>
<keyword evidence="10" id="KW-1185">Reference proteome</keyword>
<feature type="zinc finger region" description="C3H1-type" evidence="6">
    <location>
        <begin position="317"/>
        <end position="345"/>
    </location>
</feature>
<dbReference type="PANTHER" id="PTHR12506:SF82">
    <property type="entry name" value="ZINC FINGER CCCH DOMAIN-CONTAINING PROTEIN 64-RELATED"/>
    <property type="match status" value="1"/>
</dbReference>
<feature type="domain" description="C3H1-type" evidence="8">
    <location>
        <begin position="456"/>
        <end position="484"/>
    </location>
</feature>
<feature type="compositionally biased region" description="Basic and acidic residues" evidence="7">
    <location>
        <begin position="506"/>
        <end position="519"/>
    </location>
</feature>
<sequence length="525" mass="57511">MSDPLYPFSRGALPGGDGKPPPPRYSDFEVDLIAARYASSPPPPPYPSAADASAFDSHVGAFDSHIGAFDSHVGAFDSHIGAFDLYVGAGRYAGALYHQSFMGSHSTVGQNEALYSSNTMAKRPRLESSLPMYPQRPGKKDCAFYMRTRTCNYGETCKFDHPQWVPEGGVPNWKEVPEDSYPERPGEPDCPYFVKSNSCRFKSKCKFNHPKEKVNALCAGTDNGQSLIADSAILPVRPSEPVCSFYVKTGKCKFGAKCKFNHPKDVEIAPVIAKETIYTATTDAAAHIGTADSSVQAKAHAPTAPAEAHNAKGFPIRPGEVDCLFYMKTGSCKYGSICRFNHPYRPVVDVALMDPLVQDTLPTPAPIDSAAVLNPAANIMQCFDFYATHVPIEPLPIMYPQRPGETVCDFYMKTGSCKYSQKCKFHHPINRSVHDANENEDPQQPVTLTLAGLPRREDAEICAFYMRSGTCRYGVLCKFDHPPLQEAIAKLQAGGKEGEKEEGEEKEGVEKKGVEEKEGLSVVLR</sequence>
<dbReference type="InterPro" id="IPR050974">
    <property type="entry name" value="Plant_ZF_CCCH"/>
</dbReference>
<feature type="zinc finger region" description="C3H1-type" evidence="6">
    <location>
        <begin position="136"/>
        <end position="164"/>
    </location>
</feature>
<gene>
    <name evidence="9" type="ORF">PVAP13_5KG413900</name>
</gene>
<evidence type="ECO:0000256" key="6">
    <source>
        <dbReference type="PROSITE-ProRule" id="PRU00723"/>
    </source>
</evidence>
<evidence type="ECO:0000259" key="8">
    <source>
        <dbReference type="PROSITE" id="PS50103"/>
    </source>
</evidence>
<evidence type="ECO:0000256" key="2">
    <source>
        <dbReference type="ARBA" id="ARBA00022737"/>
    </source>
</evidence>
<dbReference type="Gene3D" id="4.10.1000.10">
    <property type="entry name" value="Zinc finger, CCCH-type"/>
    <property type="match status" value="2"/>
</dbReference>
<keyword evidence="4 6" id="KW-0862">Zinc</keyword>
<dbReference type="PANTHER" id="PTHR12506">
    <property type="entry name" value="PROTEIN PHOSPHATASE RELATED"/>
    <property type="match status" value="1"/>
</dbReference>
<evidence type="ECO:0000256" key="3">
    <source>
        <dbReference type="ARBA" id="ARBA00022771"/>
    </source>
</evidence>
<keyword evidence="1 6" id="KW-0479">Metal-binding</keyword>
<dbReference type="Proteomes" id="UP000823388">
    <property type="component" value="Chromosome 5K"/>
</dbReference>
<organism evidence="9 10">
    <name type="scientific">Panicum virgatum</name>
    <name type="common">Blackwell switchgrass</name>
    <dbReference type="NCBI Taxonomy" id="38727"/>
    <lineage>
        <taxon>Eukaryota</taxon>
        <taxon>Viridiplantae</taxon>
        <taxon>Streptophyta</taxon>
        <taxon>Embryophyta</taxon>
        <taxon>Tracheophyta</taxon>
        <taxon>Spermatophyta</taxon>
        <taxon>Magnoliopsida</taxon>
        <taxon>Liliopsida</taxon>
        <taxon>Poales</taxon>
        <taxon>Poaceae</taxon>
        <taxon>PACMAD clade</taxon>
        <taxon>Panicoideae</taxon>
        <taxon>Panicodae</taxon>
        <taxon>Paniceae</taxon>
        <taxon>Panicinae</taxon>
        <taxon>Panicum</taxon>
        <taxon>Panicum sect. Hiantes</taxon>
    </lineage>
</organism>
<dbReference type="GO" id="GO:0008270">
    <property type="term" value="F:zinc ion binding"/>
    <property type="evidence" value="ECO:0007669"/>
    <property type="project" value="UniProtKB-KW"/>
</dbReference>
<evidence type="ECO:0000313" key="9">
    <source>
        <dbReference type="EMBL" id="KAG2599076.1"/>
    </source>
</evidence>
<feature type="region of interest" description="Disordered" evidence="7">
    <location>
        <begin position="1"/>
        <end position="26"/>
    </location>
</feature>
<name>A0A8T0SS25_PANVG</name>
<dbReference type="GO" id="GO:0003677">
    <property type="term" value="F:DNA binding"/>
    <property type="evidence" value="ECO:0007669"/>
    <property type="project" value="UniProtKB-KW"/>
</dbReference>
<dbReference type="Pfam" id="PF00642">
    <property type="entry name" value="zf-CCCH"/>
    <property type="match status" value="6"/>
</dbReference>
<dbReference type="OrthoDB" id="411372at2759"/>
<dbReference type="AlphaFoldDB" id="A0A8T0SS25"/>
<evidence type="ECO:0000313" key="10">
    <source>
        <dbReference type="Proteomes" id="UP000823388"/>
    </source>
</evidence>
<dbReference type="InterPro" id="IPR000571">
    <property type="entry name" value="Znf_CCCH"/>
</dbReference>
<keyword evidence="5" id="KW-0238">DNA-binding</keyword>
<dbReference type="SMART" id="SM00356">
    <property type="entry name" value="ZnF_C3H1"/>
    <property type="match status" value="6"/>
</dbReference>
<evidence type="ECO:0000256" key="7">
    <source>
        <dbReference type="SAM" id="MobiDB-lite"/>
    </source>
</evidence>
<dbReference type="InterPro" id="IPR036855">
    <property type="entry name" value="Znf_CCCH_sf"/>
</dbReference>
<keyword evidence="3 6" id="KW-0863">Zinc-finger</keyword>
<dbReference type="FunFam" id="4.10.1000.10:FF:000033">
    <property type="entry name" value="zinc finger CCCH domain-containing protein 37"/>
    <property type="match status" value="1"/>
</dbReference>
<dbReference type="EMBL" id="CM029045">
    <property type="protein sequence ID" value="KAG2599076.1"/>
    <property type="molecule type" value="Genomic_DNA"/>
</dbReference>
<feature type="domain" description="C3H1-type" evidence="8">
    <location>
        <begin position="402"/>
        <end position="430"/>
    </location>
</feature>
<dbReference type="GO" id="GO:0003729">
    <property type="term" value="F:mRNA binding"/>
    <property type="evidence" value="ECO:0007669"/>
    <property type="project" value="TreeGrafter"/>
</dbReference>
<feature type="zinc finger region" description="C3H1-type" evidence="6">
    <location>
        <begin position="184"/>
        <end position="212"/>
    </location>
</feature>
<evidence type="ECO:0000256" key="4">
    <source>
        <dbReference type="ARBA" id="ARBA00022833"/>
    </source>
</evidence>
<feature type="zinc finger region" description="C3H1-type" evidence="6">
    <location>
        <begin position="456"/>
        <end position="484"/>
    </location>
</feature>
<dbReference type="Gene3D" id="2.30.30.1190">
    <property type="match status" value="2"/>
</dbReference>
<feature type="domain" description="C3H1-type" evidence="8">
    <location>
        <begin position="317"/>
        <end position="345"/>
    </location>
</feature>
<comment type="caution">
    <text evidence="9">The sequence shown here is derived from an EMBL/GenBank/DDBJ whole genome shotgun (WGS) entry which is preliminary data.</text>
</comment>
<keyword evidence="2" id="KW-0677">Repeat</keyword>
<feature type="zinc finger region" description="C3H1-type" evidence="6">
    <location>
        <begin position="402"/>
        <end position="430"/>
    </location>
</feature>
<evidence type="ECO:0000256" key="1">
    <source>
        <dbReference type="ARBA" id="ARBA00022723"/>
    </source>
</evidence>
<protein>
    <recommendedName>
        <fullName evidence="8">C3H1-type domain-containing protein</fullName>
    </recommendedName>
</protein>
<feature type="zinc finger region" description="C3H1-type" evidence="6">
    <location>
        <begin position="237"/>
        <end position="265"/>
    </location>
</feature>
<dbReference type="PROSITE" id="PS50103">
    <property type="entry name" value="ZF_C3H1"/>
    <property type="match status" value="6"/>
</dbReference>
<feature type="domain" description="C3H1-type" evidence="8">
    <location>
        <begin position="237"/>
        <end position="265"/>
    </location>
</feature>
<accession>A0A8T0SS25</accession>
<reference evidence="9" key="1">
    <citation type="submission" date="2020-05" db="EMBL/GenBank/DDBJ databases">
        <title>WGS assembly of Panicum virgatum.</title>
        <authorList>
            <person name="Lovell J.T."/>
            <person name="Jenkins J."/>
            <person name="Shu S."/>
            <person name="Juenger T.E."/>
            <person name="Schmutz J."/>
        </authorList>
    </citation>
    <scope>NUCLEOTIDE SEQUENCE</scope>
    <source>
        <strain evidence="9">AP13</strain>
    </source>
</reference>
<feature type="domain" description="C3H1-type" evidence="8">
    <location>
        <begin position="184"/>
        <end position="212"/>
    </location>
</feature>
<feature type="domain" description="C3H1-type" evidence="8">
    <location>
        <begin position="136"/>
        <end position="164"/>
    </location>
</feature>
<proteinExistence type="predicted"/>
<evidence type="ECO:0000256" key="5">
    <source>
        <dbReference type="ARBA" id="ARBA00023125"/>
    </source>
</evidence>